<dbReference type="PRINTS" id="PR01801">
    <property type="entry name" value="SURFCEANTIGN"/>
</dbReference>
<reference evidence="2" key="1">
    <citation type="submission" date="2007-03" db="EMBL/GenBank/DDBJ databases">
        <authorList>
            <person name="Paulsen I."/>
        </authorList>
    </citation>
    <scope>NUCLEOTIDE SEQUENCE</scope>
    <source>
        <strain evidence="2">VEG</strain>
    </source>
</reference>
<proteinExistence type="predicted"/>
<dbReference type="OMA" id="LCHFAEA"/>
<accession>A0A125YTX9</accession>
<evidence type="ECO:0000313" key="3">
    <source>
        <dbReference type="Proteomes" id="UP000002226"/>
    </source>
</evidence>
<evidence type="ECO:0000259" key="1">
    <source>
        <dbReference type="Pfam" id="PF04092"/>
    </source>
</evidence>
<dbReference type="PaxDb" id="5811-TGME49_108840"/>
<feature type="domain" description="SRS" evidence="1">
    <location>
        <begin position="322"/>
        <end position="443"/>
    </location>
</feature>
<dbReference type="GO" id="GO:0016020">
    <property type="term" value="C:membrane"/>
    <property type="evidence" value="ECO:0007669"/>
    <property type="project" value="InterPro"/>
</dbReference>
<organism evidence="2 3">
    <name type="scientific">Toxoplasma gondii (strain ATCC 50861 / VEG)</name>
    <dbReference type="NCBI Taxonomy" id="432359"/>
    <lineage>
        <taxon>Eukaryota</taxon>
        <taxon>Sar</taxon>
        <taxon>Alveolata</taxon>
        <taxon>Apicomplexa</taxon>
        <taxon>Conoidasida</taxon>
        <taxon>Coccidia</taxon>
        <taxon>Eucoccidiorida</taxon>
        <taxon>Eimeriorina</taxon>
        <taxon>Sarcocystidae</taxon>
        <taxon>Toxoplasma</taxon>
    </lineage>
</organism>
<dbReference type="InterPro" id="IPR028352">
    <property type="entry name" value="Surface_antig_SAG1"/>
</dbReference>
<dbReference type="InterPro" id="IPR036755">
    <property type="entry name" value="SRS_dom_sf"/>
</dbReference>
<dbReference type="SMR" id="A0A125YTX9"/>
<dbReference type="InterPro" id="IPR007226">
    <property type="entry name" value="SRS_dom"/>
</dbReference>
<feature type="domain" description="SRS" evidence="1">
    <location>
        <begin position="188"/>
        <end position="311"/>
    </location>
</feature>
<dbReference type="Gene3D" id="2.60.40.1320">
    <property type="entry name" value="SRS domain"/>
    <property type="match status" value="2"/>
</dbReference>
<evidence type="ECO:0000313" key="2">
    <source>
        <dbReference type="EMBL" id="ESS34734.1"/>
    </source>
</evidence>
<keyword evidence="3" id="KW-1185">Reference proteome</keyword>
<comment type="caution">
    <text evidence="2">The sequence shown here is derived from an EMBL/GenBank/DDBJ whole genome shotgun (WGS) entry which is preliminary data.</text>
</comment>
<dbReference type="AlphaFoldDB" id="A0A125YTX9"/>
<sequence>MELNLATQNASLGVTQATRAKSVSLNVMQTTTGSVMVGQEGWLEDGAAMTDNKHDCQLSVVQFVPLGSISVKQWCYFKVGYVYACLEYNGGLAKRQQGAEPPSLSVTALFITMAVPREISWTQSQREMRLQIPYGRLLTRQSTLFFVALLAVVLHDSFVAFHGHLCHFAEAAAHQGSCTSQGTSSPMQVCTCNVPEQGETSNHAVVVSAEKNQLMAKCAIGTVTLPVDLMEKQVVCPAGMTDPQSCVSPSGTIPFASLLSGDGASAVAWVGDEVNYAAVLQVPKQNLPPVDKEFIVGCTQEGKGHCLLHVTLSARASSKDSQTVTCAYGSASNADVHRVTVSPKDPTFTLDCSSDGIMQPASFTTSYCPATGPLQENCDEKYASILQGYSSSWWQVSQAGTSNKAVLTIPHDNFPEAQKKVLVGCKASTAIPNSTLCTVELTITSSSPSSAWFLSLSVTMTLAVAGAVSSLV</sequence>
<protein>
    <submittedName>
        <fullName evidence="2">SAG-related sequence SRS51</fullName>
    </submittedName>
</protein>
<dbReference type="VEuPathDB" id="ToxoDB:TGVEG_308840"/>
<dbReference type="eggNOG" id="ENOG502TMD1">
    <property type="taxonomic scope" value="Eukaryota"/>
</dbReference>
<gene>
    <name evidence="2" type="ORF">TGVEG_308840</name>
</gene>
<dbReference type="Proteomes" id="UP000002226">
    <property type="component" value="Unassembled WGS sequence"/>
</dbReference>
<name>A0A125YTX9_TOXGV</name>
<dbReference type="SUPFAM" id="SSF74877">
    <property type="entry name" value="Major surface antigen p30, SAG1"/>
    <property type="match status" value="2"/>
</dbReference>
<dbReference type="EMBL" id="AAYL02000053">
    <property type="protein sequence ID" value="ESS34734.1"/>
    <property type="molecule type" value="Genomic_DNA"/>
</dbReference>
<dbReference type="Pfam" id="PF04092">
    <property type="entry name" value="SAG"/>
    <property type="match status" value="2"/>
</dbReference>